<evidence type="ECO:0000313" key="2">
    <source>
        <dbReference type="EMBL" id="CAF3006019.1"/>
    </source>
</evidence>
<feature type="compositionally biased region" description="Polar residues" evidence="1">
    <location>
        <begin position="127"/>
        <end position="136"/>
    </location>
</feature>
<sequence length="155" mass="16986">MSAKINKTIQCIGYIGCEQRRVKLLEASHILTDPNSSSRSGSPVCWDAMNNDSRSHKLGAYSSSMGDVVVFFQPKWTCRNTRMQSTLHGGLRTRYMWAPLRPASAPPSPSKIRPGLTGETPDRPASNLGTASRGPYSTSLIASRRFLRAGEGRCN</sequence>
<dbReference type="EMBL" id="HG994586">
    <property type="protein sequence ID" value="CAF3006019.1"/>
    <property type="molecule type" value="Genomic_DNA"/>
</dbReference>
<feature type="region of interest" description="Disordered" evidence="1">
    <location>
        <begin position="100"/>
        <end position="136"/>
    </location>
</feature>
<proteinExistence type="predicted"/>
<dbReference type="AlphaFoldDB" id="A0A7R8D2Y7"/>
<evidence type="ECO:0000256" key="1">
    <source>
        <dbReference type="SAM" id="MobiDB-lite"/>
    </source>
</evidence>
<keyword evidence="3" id="KW-1185">Reference proteome</keyword>
<dbReference type="Proteomes" id="UP000675881">
    <property type="component" value="Chromosome 7"/>
</dbReference>
<organism evidence="2 3">
    <name type="scientific">Lepeophtheirus salmonis</name>
    <name type="common">Salmon louse</name>
    <name type="synonym">Caligus salmonis</name>
    <dbReference type="NCBI Taxonomy" id="72036"/>
    <lineage>
        <taxon>Eukaryota</taxon>
        <taxon>Metazoa</taxon>
        <taxon>Ecdysozoa</taxon>
        <taxon>Arthropoda</taxon>
        <taxon>Crustacea</taxon>
        <taxon>Multicrustacea</taxon>
        <taxon>Hexanauplia</taxon>
        <taxon>Copepoda</taxon>
        <taxon>Siphonostomatoida</taxon>
        <taxon>Caligidae</taxon>
        <taxon>Lepeophtheirus</taxon>
    </lineage>
</organism>
<protein>
    <submittedName>
        <fullName evidence="2">(salmon louse) hypothetical protein</fullName>
    </submittedName>
</protein>
<gene>
    <name evidence="2" type="ORF">LSAA_13175</name>
</gene>
<reference evidence="2" key="1">
    <citation type="submission" date="2021-02" db="EMBL/GenBank/DDBJ databases">
        <authorList>
            <person name="Bekaert M."/>
        </authorList>
    </citation>
    <scope>NUCLEOTIDE SEQUENCE</scope>
    <source>
        <strain evidence="2">IoA-00</strain>
    </source>
</reference>
<accession>A0A7R8D2Y7</accession>
<evidence type="ECO:0000313" key="3">
    <source>
        <dbReference type="Proteomes" id="UP000675881"/>
    </source>
</evidence>
<name>A0A7R8D2Y7_LEPSM</name>